<dbReference type="Gene3D" id="3.20.20.70">
    <property type="entry name" value="Aldolase class I"/>
    <property type="match status" value="1"/>
</dbReference>
<dbReference type="AlphaFoldDB" id="A8H4J0"/>
<evidence type="ECO:0000256" key="2">
    <source>
        <dbReference type="ARBA" id="ARBA00022643"/>
    </source>
</evidence>
<dbReference type="OrthoDB" id="9778912at2"/>
<dbReference type="GO" id="GO:0051213">
    <property type="term" value="F:dioxygenase activity"/>
    <property type="evidence" value="ECO:0007669"/>
    <property type="project" value="UniProtKB-KW"/>
</dbReference>
<keyword evidence="1" id="KW-0285">Flavoprotein</keyword>
<keyword evidence="2" id="KW-0288">FMN</keyword>
<keyword evidence="4" id="KW-0223">Dioxygenase</keyword>
<evidence type="ECO:0000313" key="4">
    <source>
        <dbReference type="EMBL" id="ABV87477.1"/>
    </source>
</evidence>
<reference evidence="4 5" key="1">
    <citation type="submission" date="2007-10" db="EMBL/GenBank/DDBJ databases">
        <title>Complete sequence of Shewanella pealeana ATCC 700345.</title>
        <authorList>
            <consortium name="US DOE Joint Genome Institute"/>
            <person name="Copeland A."/>
            <person name="Lucas S."/>
            <person name="Lapidus A."/>
            <person name="Barry K."/>
            <person name="Glavina del Rio T."/>
            <person name="Dalin E."/>
            <person name="Tice H."/>
            <person name="Pitluck S."/>
            <person name="Chertkov O."/>
            <person name="Brettin T."/>
            <person name="Bruce D."/>
            <person name="Detter J.C."/>
            <person name="Han C."/>
            <person name="Schmutz J."/>
            <person name="Larimer F."/>
            <person name="Land M."/>
            <person name="Hauser L."/>
            <person name="Kyrpides N."/>
            <person name="Kim E."/>
            <person name="Zhao J.-S.Z."/>
            <person name="Manno D."/>
            <person name="Hawari J."/>
            <person name="Richardson P."/>
        </authorList>
    </citation>
    <scope>NUCLEOTIDE SEQUENCE [LARGE SCALE GENOMIC DNA]</scope>
    <source>
        <strain evidence="5">ATCC 700345 / ANG-SQ1</strain>
    </source>
</reference>
<accession>A8H4J0</accession>
<name>A8H4J0_SHEPA</name>
<dbReference type="KEGG" id="spl:Spea_2157"/>
<dbReference type="Pfam" id="PF03060">
    <property type="entry name" value="NMO"/>
    <property type="match status" value="1"/>
</dbReference>
<evidence type="ECO:0000256" key="3">
    <source>
        <dbReference type="ARBA" id="ARBA00023002"/>
    </source>
</evidence>
<dbReference type="InterPro" id="IPR004136">
    <property type="entry name" value="NMO"/>
</dbReference>
<dbReference type="PANTHER" id="PTHR32332:SF20">
    <property type="entry name" value="2-NITROPROPANE DIOXYGENASE-LIKE PROTEIN"/>
    <property type="match status" value="1"/>
</dbReference>
<evidence type="ECO:0000313" key="5">
    <source>
        <dbReference type="Proteomes" id="UP000002608"/>
    </source>
</evidence>
<keyword evidence="5" id="KW-1185">Reference proteome</keyword>
<keyword evidence="3" id="KW-0560">Oxidoreductase</keyword>
<evidence type="ECO:0000256" key="1">
    <source>
        <dbReference type="ARBA" id="ARBA00022630"/>
    </source>
</evidence>
<dbReference type="PANTHER" id="PTHR32332">
    <property type="entry name" value="2-NITROPROPANE DIOXYGENASE"/>
    <property type="match status" value="1"/>
</dbReference>
<dbReference type="Proteomes" id="UP000002608">
    <property type="component" value="Chromosome"/>
</dbReference>
<dbReference type="STRING" id="398579.Spea_2157"/>
<dbReference type="SUPFAM" id="SSF51412">
    <property type="entry name" value="Inosine monophosphate dehydrogenase (IMPDH)"/>
    <property type="match status" value="1"/>
</dbReference>
<sequence>MSHAVDATNPVDPVYELKTDLTEMLGCRYPIVQTAMGWVSDANLVIATTKAGGFGFLAGATIEASELENEILKVITATGNSHFGLNFHMFQENAKECVDLAIKYSLRAVSYGRGPDKQTISRLKAAKVLCIPTVGALKHALKAQALGADIITIQGGEGGGHTGGVPSSILLPQVLDAVSIPVIAAGGFSTGRGLAAALASGACGIAMGTRFLMTSDSPTPAHTLNKYLEVNDTQAIKVTTAVDGMRHRMINSPFIARLEKASPFGRLRIALASAWYWKNETGMTFAHMVKVFIESVKTEPGAVSQVVMSANQPVLLQRSMVDGQPNEGILPSGQVAASINELISVDQLVTDIVKQAHQCLSQLQARTLITETPINKNHSTKEAS</sequence>
<protein>
    <submittedName>
        <fullName evidence="4">2-nitropropane dioxygenase NPD</fullName>
    </submittedName>
</protein>
<gene>
    <name evidence="4" type="ordered locus">Spea_2157</name>
</gene>
<dbReference type="EMBL" id="CP000851">
    <property type="protein sequence ID" value="ABV87477.1"/>
    <property type="molecule type" value="Genomic_DNA"/>
</dbReference>
<organism evidence="4 5">
    <name type="scientific">Shewanella pealeana (strain ATCC 700345 / ANG-SQ1)</name>
    <dbReference type="NCBI Taxonomy" id="398579"/>
    <lineage>
        <taxon>Bacteria</taxon>
        <taxon>Pseudomonadati</taxon>
        <taxon>Pseudomonadota</taxon>
        <taxon>Gammaproteobacteria</taxon>
        <taxon>Alteromonadales</taxon>
        <taxon>Shewanellaceae</taxon>
        <taxon>Shewanella</taxon>
    </lineage>
</organism>
<dbReference type="GO" id="GO:0018580">
    <property type="term" value="F:nitronate monooxygenase activity"/>
    <property type="evidence" value="ECO:0007669"/>
    <property type="project" value="InterPro"/>
</dbReference>
<dbReference type="HOGENOM" id="CLU_038732_1_1_6"/>
<dbReference type="InterPro" id="IPR013785">
    <property type="entry name" value="Aldolase_TIM"/>
</dbReference>
<dbReference type="RefSeq" id="WP_012155393.1">
    <property type="nucleotide sequence ID" value="NC_009901.1"/>
</dbReference>
<dbReference type="eggNOG" id="COG2070">
    <property type="taxonomic scope" value="Bacteria"/>
</dbReference>
<dbReference type="CDD" id="cd04730">
    <property type="entry name" value="NPD_like"/>
    <property type="match status" value="1"/>
</dbReference>
<proteinExistence type="predicted"/>